<dbReference type="SUPFAM" id="SSF53756">
    <property type="entry name" value="UDP-Glycosyltransferase/glycogen phosphorylase"/>
    <property type="match status" value="1"/>
</dbReference>
<organism evidence="7">
    <name type="scientific">Solanum lycopersicum</name>
    <name type="common">Tomato</name>
    <name type="synonym">Lycopersicon esculentum</name>
    <dbReference type="NCBI Taxonomy" id="4081"/>
    <lineage>
        <taxon>Eukaryota</taxon>
        <taxon>Viridiplantae</taxon>
        <taxon>Streptophyta</taxon>
        <taxon>Embryophyta</taxon>
        <taxon>Tracheophyta</taxon>
        <taxon>Spermatophyta</taxon>
        <taxon>Magnoliopsida</taxon>
        <taxon>eudicotyledons</taxon>
        <taxon>Gunneridae</taxon>
        <taxon>Pentapetalae</taxon>
        <taxon>asterids</taxon>
        <taxon>lamiids</taxon>
        <taxon>Solanales</taxon>
        <taxon>Solanaceae</taxon>
        <taxon>Solanoideae</taxon>
        <taxon>Solaneae</taxon>
        <taxon>Solanum</taxon>
        <taxon>Solanum subgen. Lycopersicon</taxon>
    </lineage>
</organism>
<accession>K4DC79</accession>
<proteinExistence type="inferred from homology"/>
<evidence type="ECO:0000313" key="8">
    <source>
        <dbReference type="Proteomes" id="UP000004994"/>
    </source>
</evidence>
<dbReference type="InterPro" id="IPR002213">
    <property type="entry name" value="UDP_glucos_trans"/>
</dbReference>
<dbReference type="Pfam" id="PF26168">
    <property type="entry name" value="Glyco_transf_N"/>
    <property type="match status" value="1"/>
</dbReference>
<dbReference type="PANTHER" id="PTHR48044:SF11">
    <property type="entry name" value="GLYCOSYLTRANSFERASE"/>
    <property type="match status" value="1"/>
</dbReference>
<dbReference type="HOGENOM" id="CLU_001724_2_1_1"/>
<dbReference type="FunFam" id="3.40.50.2000:FF:000060">
    <property type="entry name" value="Glycosyltransferase"/>
    <property type="match status" value="1"/>
</dbReference>
<keyword evidence="3 4" id="KW-0808">Transferase</keyword>
<dbReference type="InParanoid" id="K4DC79"/>
<dbReference type="Gene3D" id="3.40.50.2000">
    <property type="entry name" value="Glycogen Phosphorylase B"/>
    <property type="match status" value="2"/>
</dbReference>
<dbReference type="GO" id="GO:0035251">
    <property type="term" value="F:UDP-glucosyltransferase activity"/>
    <property type="evidence" value="ECO:0000318"/>
    <property type="project" value="GO_Central"/>
</dbReference>
<dbReference type="OMA" id="NSCREVE"/>
<keyword evidence="8" id="KW-1185">Reference proteome</keyword>
<dbReference type="AlphaFoldDB" id="K4DC79"/>
<evidence type="ECO:0000313" key="7">
    <source>
        <dbReference type="EnsemblPlants" id="Solyc12g009910.1.1"/>
    </source>
</evidence>
<dbReference type="Pfam" id="PF00201">
    <property type="entry name" value="UDPGT"/>
    <property type="match status" value="1"/>
</dbReference>
<evidence type="ECO:0000256" key="2">
    <source>
        <dbReference type="ARBA" id="ARBA00022676"/>
    </source>
</evidence>
<comment type="similarity">
    <text evidence="1 4">Belongs to the UDP-glycosyltransferase family.</text>
</comment>
<dbReference type="InterPro" id="IPR058980">
    <property type="entry name" value="Glyco_transf_N"/>
</dbReference>
<reference evidence="7" key="1">
    <citation type="journal article" date="2012" name="Nature">
        <title>The tomato genome sequence provides insights into fleshy fruit evolution.</title>
        <authorList>
            <consortium name="Tomato Genome Consortium"/>
        </authorList>
    </citation>
    <scope>NUCLEOTIDE SEQUENCE [LARGE SCALE GENOMIC DNA]</scope>
    <source>
        <strain evidence="7">cv. Heinz 1706</strain>
    </source>
</reference>
<dbReference type="GO" id="GO:0016138">
    <property type="term" value="P:glycoside biosynthetic process"/>
    <property type="evidence" value="ECO:0007669"/>
    <property type="project" value="UniProtKB-ARBA"/>
</dbReference>
<keyword evidence="2 4" id="KW-0328">Glycosyltransferase</keyword>
<dbReference type="EnsemblPlants" id="Solyc12g009910.1.1">
    <property type="protein sequence ID" value="Solyc12g009910.1.1"/>
    <property type="gene ID" value="Solyc12g009910.1"/>
</dbReference>
<evidence type="ECO:0000256" key="5">
    <source>
        <dbReference type="RuleBase" id="RU362057"/>
    </source>
</evidence>
<dbReference type="eggNOG" id="KOG1192">
    <property type="taxonomic scope" value="Eukaryota"/>
</dbReference>
<evidence type="ECO:0000256" key="3">
    <source>
        <dbReference type="ARBA" id="ARBA00022679"/>
    </source>
</evidence>
<dbReference type="EC" id="2.4.1.-" evidence="5"/>
<dbReference type="CDD" id="cd03784">
    <property type="entry name" value="GT1_Gtf-like"/>
    <property type="match status" value="1"/>
</dbReference>
<feature type="domain" description="Glycosyltransferase N-terminal" evidence="6">
    <location>
        <begin position="13"/>
        <end position="152"/>
    </location>
</feature>
<dbReference type="PROSITE" id="PS00375">
    <property type="entry name" value="UDPGT"/>
    <property type="match status" value="1"/>
</dbReference>
<dbReference type="PANTHER" id="PTHR48044">
    <property type="entry name" value="GLYCOSYLTRANSFERASE"/>
    <property type="match status" value="1"/>
</dbReference>
<sequence length="420" mass="47521">MSTNSSNNVVHLDEVIVAMVPFPDFSHLNQLYVVARFITSHNIPVHFICLADRNQDLKHRVQGGLSASNIHFHDLLVPSSLDAGNGLPSIVIFMKKLVEPIRRTCIDISTNAKRLVIIHDSIMMDHIRDVHSLIPNVESYKFHAISTFPRVRKEHEWKLNSGNIINSCREVESKYVDLLAHTTDRQYWAVGPVHMLLESRDSSNMTKNECIEFLDKQDVNSVIYVSFGTTTTLTQEQVNELAFGLEQSNRNFIWVLRQADKKMETENFEENDEKIELPKGFEDRVDGRGLVVKNWAPQLEILGHTSSSGFLSHCGWNSCLESISMGVPLAAWPINYDQPFNAVFVTNLLKIATSVRSWARREELVTASTIEKAVNKLMGTTEGIEMRQRAVELSNKIRNSVSRGGDARKEIGSFISCITK</sequence>
<evidence type="ECO:0000259" key="6">
    <source>
        <dbReference type="Pfam" id="PF26168"/>
    </source>
</evidence>
<dbReference type="InterPro" id="IPR035595">
    <property type="entry name" value="UDP_glycos_trans_CS"/>
</dbReference>
<dbReference type="PhylomeDB" id="K4DC79"/>
<dbReference type="PaxDb" id="4081-Solyc12g009910.1.1"/>
<evidence type="ECO:0000256" key="4">
    <source>
        <dbReference type="RuleBase" id="RU003718"/>
    </source>
</evidence>
<reference evidence="7" key="2">
    <citation type="submission" date="2015-06" db="UniProtKB">
        <authorList>
            <consortium name="EnsemblPlants"/>
        </authorList>
    </citation>
    <scope>IDENTIFICATION</scope>
    <source>
        <strain evidence="7">cv. Heinz 1706</strain>
    </source>
</reference>
<dbReference type="Gramene" id="Solyc12g009910.1.1">
    <property type="protein sequence ID" value="Solyc12g009910.1.1"/>
    <property type="gene ID" value="Solyc12g009910.1"/>
</dbReference>
<evidence type="ECO:0000256" key="1">
    <source>
        <dbReference type="ARBA" id="ARBA00009995"/>
    </source>
</evidence>
<dbReference type="Proteomes" id="UP000004994">
    <property type="component" value="Chromosome 12"/>
</dbReference>
<name>K4DC79_SOLLC</name>
<protein>
    <recommendedName>
        <fullName evidence="5">Glycosyltransferase</fullName>
        <ecNumber evidence="5">2.4.1.-</ecNumber>
    </recommendedName>
</protein>